<feature type="region of interest" description="Disordered" evidence="1">
    <location>
        <begin position="357"/>
        <end position="406"/>
    </location>
</feature>
<proteinExistence type="predicted"/>
<evidence type="ECO:0000256" key="1">
    <source>
        <dbReference type="SAM" id="MobiDB-lite"/>
    </source>
</evidence>
<feature type="region of interest" description="Disordered" evidence="1">
    <location>
        <begin position="247"/>
        <end position="310"/>
    </location>
</feature>
<name>A0AAD6TMQ5_9AGAR</name>
<feature type="compositionally biased region" description="Basic residues" evidence="1">
    <location>
        <begin position="270"/>
        <end position="281"/>
    </location>
</feature>
<sequence>MPKGEQRDDPHDVVTASTLLPSLSSLPVSLLPLCPRVSRLAPALHPPRHRRLAAPFASACTLHRLHTARRTPHAAMSSVRRCELVSRGLAQSQLARCKSHGCQHSLGSASAPASPSRSSLSQAPSPPHATRASRVPPPFPSPHRPLDLVRKLAAAATFTASCLTPWQGAPVCVERIAAAAALIARMRLTRLQRHTLRARHKPCRALSCNSSATHSPPPLACPLLFHPAARPSPAALLSAATSCPRSRPLPRPWTTARDLAAFPPASSSRRSARPRPSRMHASRVNASRRCESESDPTTAAHIRTRGALRPRQTRLCTAPCPRDAETDSGSSCVGLHARGLDRALRCTAPVGLRSGRPRGLNLRGRANGAARRPHRMRALRSPACRSAPRPPRRFAGQGRTEQTRATRRCLSVPAPPVALVDAPRARKRRRRCALVSAGTRHVTPRLPPSPVPPSPIPRSTFRADSAPARPTRGHPAIGRARRLPPLRRPRRPGPSQPSPHLVHAALSRPSHPAPPALSRARHPAQGLSLSASVGSTPSRSQAAPPPRSRFQIHAGPRSLRFAGAGQTSATARRNSPPRCDSQPPRRGGFSAARGNRRNSALH</sequence>
<dbReference type="AlphaFoldDB" id="A0AAD6TMQ5"/>
<feature type="compositionally biased region" description="Basic residues" evidence="1">
    <location>
        <begin position="479"/>
        <end position="491"/>
    </location>
</feature>
<comment type="caution">
    <text evidence="2">The sequence shown here is derived from an EMBL/GenBank/DDBJ whole genome shotgun (WGS) entry which is preliminary data.</text>
</comment>
<feature type="compositionally biased region" description="Low complexity" evidence="1">
    <location>
        <begin position="357"/>
        <end position="370"/>
    </location>
</feature>
<accession>A0AAD6TMQ5</accession>
<organism evidence="2 3">
    <name type="scientific">Mycena belliarum</name>
    <dbReference type="NCBI Taxonomy" id="1033014"/>
    <lineage>
        <taxon>Eukaryota</taxon>
        <taxon>Fungi</taxon>
        <taxon>Dikarya</taxon>
        <taxon>Basidiomycota</taxon>
        <taxon>Agaricomycotina</taxon>
        <taxon>Agaricomycetes</taxon>
        <taxon>Agaricomycetidae</taxon>
        <taxon>Agaricales</taxon>
        <taxon>Marasmiineae</taxon>
        <taxon>Mycenaceae</taxon>
        <taxon>Mycena</taxon>
    </lineage>
</organism>
<dbReference type="EMBL" id="JARJCN010000200">
    <property type="protein sequence ID" value="KAJ7063780.1"/>
    <property type="molecule type" value="Genomic_DNA"/>
</dbReference>
<feature type="compositionally biased region" description="Low complexity" evidence="1">
    <location>
        <begin position="108"/>
        <end position="123"/>
    </location>
</feature>
<feature type="compositionally biased region" description="Low complexity" evidence="1">
    <location>
        <begin position="260"/>
        <end position="269"/>
    </location>
</feature>
<evidence type="ECO:0000313" key="3">
    <source>
        <dbReference type="Proteomes" id="UP001222325"/>
    </source>
</evidence>
<feature type="compositionally biased region" description="Pro residues" evidence="1">
    <location>
        <begin position="445"/>
        <end position="456"/>
    </location>
</feature>
<evidence type="ECO:0000313" key="2">
    <source>
        <dbReference type="EMBL" id="KAJ7063780.1"/>
    </source>
</evidence>
<feature type="region of interest" description="Disordered" evidence="1">
    <location>
        <begin position="423"/>
        <end position="602"/>
    </location>
</feature>
<feature type="region of interest" description="Disordered" evidence="1">
    <location>
        <begin position="105"/>
        <end position="143"/>
    </location>
</feature>
<keyword evidence="3" id="KW-1185">Reference proteome</keyword>
<reference evidence="2" key="1">
    <citation type="submission" date="2023-03" db="EMBL/GenBank/DDBJ databases">
        <title>Massive genome expansion in bonnet fungi (Mycena s.s.) driven by repeated elements and novel gene families across ecological guilds.</title>
        <authorList>
            <consortium name="Lawrence Berkeley National Laboratory"/>
            <person name="Harder C.B."/>
            <person name="Miyauchi S."/>
            <person name="Viragh M."/>
            <person name="Kuo A."/>
            <person name="Thoen E."/>
            <person name="Andreopoulos B."/>
            <person name="Lu D."/>
            <person name="Skrede I."/>
            <person name="Drula E."/>
            <person name="Henrissat B."/>
            <person name="Morin E."/>
            <person name="Kohler A."/>
            <person name="Barry K."/>
            <person name="LaButti K."/>
            <person name="Morin E."/>
            <person name="Salamov A."/>
            <person name="Lipzen A."/>
            <person name="Mereny Z."/>
            <person name="Hegedus B."/>
            <person name="Baldrian P."/>
            <person name="Stursova M."/>
            <person name="Weitz H."/>
            <person name="Taylor A."/>
            <person name="Grigoriev I.V."/>
            <person name="Nagy L.G."/>
            <person name="Martin F."/>
            <person name="Kauserud H."/>
        </authorList>
    </citation>
    <scope>NUCLEOTIDE SEQUENCE</scope>
    <source>
        <strain evidence="2">CBHHK173m</strain>
    </source>
</reference>
<protein>
    <submittedName>
        <fullName evidence="2">Uncharacterized protein</fullName>
    </submittedName>
</protein>
<gene>
    <name evidence="2" type="ORF">B0H15DRAFT_978103</name>
</gene>
<dbReference type="Proteomes" id="UP001222325">
    <property type="component" value="Unassembled WGS sequence"/>
</dbReference>